<dbReference type="RefSeq" id="WP_249024288.1">
    <property type="nucleotide sequence ID" value="NZ_JBHULA010000043.1"/>
</dbReference>
<sequence length="616" mass="70603">MFKKNNKLNLKNAIPFLTISAFSLGIILFYLSALINPVISLPSIEKQEDWLYYSAAEPETTFDSNYVNFLPNIPTNENLVMERKITNEHYYPTLLLVGDHQKMTVYLNDKLLYTNKKEVAEGLVNPGKTLSFVTLPENYQGQTLRIYVSSPFKNYSGYPAEVFFGSSNALVSYVFRHSIPNIFMLLLTGFISLLNLIYVGVKLVKKRKLLVSNLLFSAFALSAGLEAGFGDILGGLLFNPTINSVMLNVLSIITPMFLIGFYLSKMEVLQQKYKIWVIFHGICGAAAILSVFSHQLHLPEIMDYIHLLNIFSTFVTSFAAIYEAVKKNQFFVLCSPWIVLSAIGHCFIYIQDVLNSHQSKINWNTIFFVLLIIVCWCYDLLRLFFYNEGKTKKQDIAGLKIRLYEEQQPIIQQQINQWQQAFLGFRKQLTTAKVMLEDNSLLGAFDQINLIEQTLEESCPTKSEDHSLTTLLLTSYQQLTQQKSIEFSYDVDIPAIKELAEEDFLQLFAHLMDYAIRETYLLKDRALRKIHLSAIKQQNQLFVSCQFPTLATSEKEAMPNVETFEEENYFDLQIIEKLTQQNFGSCSVLHEEQSTRFSLTFSSDGLPDFLELVSNE</sequence>
<feature type="transmembrane region" description="Helical" evidence="1">
    <location>
        <begin position="330"/>
        <end position="351"/>
    </location>
</feature>
<dbReference type="GO" id="GO:0004673">
    <property type="term" value="F:protein histidine kinase activity"/>
    <property type="evidence" value="ECO:0007669"/>
    <property type="project" value="UniProtKB-EC"/>
</dbReference>
<feature type="transmembrane region" description="Helical" evidence="1">
    <location>
        <begin position="275"/>
        <end position="292"/>
    </location>
</feature>
<evidence type="ECO:0000256" key="1">
    <source>
        <dbReference type="SAM" id="Phobius"/>
    </source>
</evidence>
<feature type="transmembrane region" description="Helical" evidence="1">
    <location>
        <begin position="304"/>
        <end position="323"/>
    </location>
</feature>
<keyword evidence="1" id="KW-0472">Membrane</keyword>
<feature type="transmembrane region" description="Helical" evidence="1">
    <location>
        <begin position="363"/>
        <end position="385"/>
    </location>
</feature>
<protein>
    <submittedName>
        <fullName evidence="2">Signal transduction histidine kinase</fullName>
        <ecNumber evidence="2">2.7.13.3</ecNumber>
    </submittedName>
</protein>
<accession>A0A376GVV2</accession>
<feature type="transmembrane region" description="Helical" evidence="1">
    <location>
        <begin position="213"/>
        <end position="238"/>
    </location>
</feature>
<gene>
    <name evidence="2" type="ORF">NCTC12360_01110</name>
</gene>
<proteinExistence type="predicted"/>
<reference evidence="2 3" key="1">
    <citation type="submission" date="2018-06" db="EMBL/GenBank/DDBJ databases">
        <authorList>
            <consortium name="Pathogen Informatics"/>
            <person name="Doyle S."/>
        </authorList>
    </citation>
    <scope>NUCLEOTIDE SEQUENCE [LARGE SCALE GENOMIC DNA]</scope>
    <source>
        <strain evidence="2 3">NCTC12360</strain>
    </source>
</reference>
<feature type="transmembrane region" description="Helical" evidence="1">
    <location>
        <begin position="182"/>
        <end position="201"/>
    </location>
</feature>
<evidence type="ECO:0000313" key="2">
    <source>
        <dbReference type="EMBL" id="STD82677.1"/>
    </source>
</evidence>
<dbReference type="EC" id="2.7.13.3" evidence="2"/>
<feature type="transmembrane region" description="Helical" evidence="1">
    <location>
        <begin position="244"/>
        <end position="263"/>
    </location>
</feature>
<keyword evidence="2" id="KW-0418">Kinase</keyword>
<keyword evidence="2" id="KW-0808">Transferase</keyword>
<name>A0A376GVV2_ENTGA</name>
<feature type="transmembrane region" description="Helical" evidence="1">
    <location>
        <begin position="12"/>
        <end position="35"/>
    </location>
</feature>
<organism evidence="2 3">
    <name type="scientific">Enterococcus gallinarum</name>
    <dbReference type="NCBI Taxonomy" id="1353"/>
    <lineage>
        <taxon>Bacteria</taxon>
        <taxon>Bacillati</taxon>
        <taxon>Bacillota</taxon>
        <taxon>Bacilli</taxon>
        <taxon>Lactobacillales</taxon>
        <taxon>Enterococcaceae</taxon>
        <taxon>Enterococcus</taxon>
    </lineage>
</organism>
<dbReference type="Proteomes" id="UP000254807">
    <property type="component" value="Unassembled WGS sequence"/>
</dbReference>
<dbReference type="EMBL" id="UFYW01000001">
    <property type="protein sequence ID" value="STD82677.1"/>
    <property type="molecule type" value="Genomic_DNA"/>
</dbReference>
<keyword evidence="1" id="KW-0812">Transmembrane</keyword>
<keyword evidence="1" id="KW-1133">Transmembrane helix</keyword>
<keyword evidence="3" id="KW-1185">Reference proteome</keyword>
<evidence type="ECO:0000313" key="3">
    <source>
        <dbReference type="Proteomes" id="UP000254807"/>
    </source>
</evidence>
<dbReference type="AlphaFoldDB" id="A0A376GVV2"/>